<dbReference type="Proteomes" id="UP000192477">
    <property type="component" value="Unassembled WGS sequence"/>
</dbReference>
<keyword evidence="1" id="KW-1133">Transmembrane helix</keyword>
<organism evidence="3 4">
    <name type="scientific">Enterococcus villorum</name>
    <dbReference type="NCBI Taxonomy" id="112904"/>
    <lineage>
        <taxon>Bacteria</taxon>
        <taxon>Bacillati</taxon>
        <taxon>Bacillota</taxon>
        <taxon>Bacilli</taxon>
        <taxon>Lactobacillales</taxon>
        <taxon>Enterococcaceae</taxon>
        <taxon>Enterococcus</taxon>
    </lineage>
</organism>
<evidence type="ECO:0000313" key="3">
    <source>
        <dbReference type="EMBL" id="OQO70543.1"/>
    </source>
</evidence>
<keyword evidence="1" id="KW-0812">Transmembrane</keyword>
<gene>
    <name evidence="3" type="ORF">BH747_05845</name>
</gene>
<dbReference type="Pfam" id="PF09648">
    <property type="entry name" value="YycI"/>
    <property type="match status" value="1"/>
</dbReference>
<dbReference type="InterPro" id="IPR018604">
    <property type="entry name" value="YycI-like"/>
</dbReference>
<protein>
    <recommendedName>
        <fullName evidence="2">Regulatory protein YycH-like domain-containing protein</fullName>
    </recommendedName>
</protein>
<evidence type="ECO:0000256" key="1">
    <source>
        <dbReference type="SAM" id="Phobius"/>
    </source>
</evidence>
<dbReference type="RefSeq" id="WP_081183303.1">
    <property type="nucleotide sequence ID" value="NZ_MJEA01000004.1"/>
</dbReference>
<feature type="transmembrane region" description="Helical" evidence="1">
    <location>
        <begin position="6"/>
        <end position="25"/>
    </location>
</feature>
<proteinExistence type="predicted"/>
<dbReference type="OrthoDB" id="2135943at2"/>
<dbReference type="AlphaFoldDB" id="A0A1V8YD62"/>
<dbReference type="Gene3D" id="2.40.128.690">
    <property type="entry name" value="YycH protein, domain 3-like"/>
    <property type="match status" value="1"/>
</dbReference>
<accession>A0A1V8YD62</accession>
<comment type="caution">
    <text evidence="3">The sequence shown here is derived from an EMBL/GenBank/DDBJ whole genome shotgun (WGS) entry which is preliminary data.</text>
</comment>
<keyword evidence="1" id="KW-0472">Membrane</keyword>
<sequence length="294" mass="33768">MDFKKIEWIFFVAFLGLNVFLFSSYQEALRQESNVIRSDQTESIQQRLASEDISYTGKISSESRQGYYLSAEETNLSKKLADRPSKERSDTEKRSLLSSGIVINDNVLTKTLSETEAENDVFDPDRMGSSINSFLTKKDNVLFGSDYGYIKNFSNLDSSTPEVQASQKYDGLPFYDDTAKIVFSLERKDKNYVVTKYTQTHLSEIEQLREKTELHTEEDAIKTLYVNNKISRGSKILWRQLAYSCILKVREKNVYVPVWYVAIETPDKTIQVESVNAFSNTIVTNNTIPKVEDH</sequence>
<feature type="domain" description="Regulatory protein YycH-like" evidence="2">
    <location>
        <begin position="32"/>
        <end position="278"/>
    </location>
</feature>
<dbReference type="STRING" id="112904.BH747_05845"/>
<name>A0A1V8YD62_9ENTE</name>
<evidence type="ECO:0000259" key="2">
    <source>
        <dbReference type="Pfam" id="PF09648"/>
    </source>
</evidence>
<dbReference type="EMBL" id="MJEA01000004">
    <property type="protein sequence ID" value="OQO70543.1"/>
    <property type="molecule type" value="Genomic_DNA"/>
</dbReference>
<dbReference type="GO" id="GO:0016020">
    <property type="term" value="C:membrane"/>
    <property type="evidence" value="ECO:0007669"/>
    <property type="project" value="InterPro"/>
</dbReference>
<reference evidence="3 4" key="1">
    <citation type="journal article" date="2017" name="BMC Microbiol.">
        <title>Comparative genomics of Enterococcus spp. isolated from bovine feces.</title>
        <authorList>
            <person name="Beukers A.G."/>
            <person name="Zaheer R."/>
            <person name="Goji N."/>
            <person name="Amoako K.K."/>
            <person name="Chaves A.V."/>
            <person name="Ward M.P."/>
            <person name="McAllister T.A."/>
        </authorList>
    </citation>
    <scope>NUCLEOTIDE SEQUENCE [LARGE SCALE GENOMIC DNA]</scope>
    <source>
        <strain evidence="3 4">F1129D 143</strain>
    </source>
</reference>
<evidence type="ECO:0000313" key="4">
    <source>
        <dbReference type="Proteomes" id="UP000192477"/>
    </source>
</evidence>